<protein>
    <submittedName>
        <fullName evidence="2">DUF3179 domain-containing (Seleno)protein</fullName>
    </submittedName>
</protein>
<comment type="caution">
    <text evidence="2">The sequence shown here is derived from an EMBL/GenBank/DDBJ whole genome shotgun (WGS) entry which is preliminary data.</text>
</comment>
<evidence type="ECO:0000313" key="2">
    <source>
        <dbReference type="EMBL" id="MDT0617781.1"/>
    </source>
</evidence>
<dbReference type="EMBL" id="JAVRHY010000003">
    <property type="protein sequence ID" value="MDT0617781.1"/>
    <property type="molecule type" value="Genomic_DNA"/>
</dbReference>
<proteinExistence type="predicted"/>
<keyword evidence="3" id="KW-1185">Reference proteome</keyword>
<accession>A0ABU3B5Q4</accession>
<keyword evidence="1" id="KW-0732">Signal</keyword>
<gene>
    <name evidence="2" type="ORF">RM531_04790</name>
</gene>
<evidence type="ECO:0000256" key="1">
    <source>
        <dbReference type="SAM" id="SignalP"/>
    </source>
</evidence>
<name>A0ABU3B5Q4_9GAMM</name>
<evidence type="ECO:0000313" key="3">
    <source>
        <dbReference type="Proteomes" id="UP001259982"/>
    </source>
</evidence>
<sequence length="447" mass="49263">MIRRSAQPRRALAALLLTGLLGACGNAPEDPSLRGQVLTLGAGSADARAAALAWIDAHWRPDYAAPMIDALPFAGDARTRGAMMDLLRRRSDAQPGDTPADWQQWRQQAELPLHPDYARIRASLLGLVDRQLYQDLREVEPRVFQHLQWTGLRRTDRPEPAAQADMADAGDVTLQDDELVIGLVMDGRARAYPRRLLADHIALRDRTTAGDALVVHDALSGTTAAYRLRGDQLADLRDSVFLFKGDTVLHDAGSASFWRALEGERLGSDAGDDTGQLTTMAQVTTTWRAWRQLHPDSLVLAGDPDRTTFRRDKAAFRQYRADRRLARPTAPGPLAAEQTVLGMSEDGDALAMAADAMVGEAVQQVQLAGRTMSILHTDRALRVYDTGDIRLSGRGSPGTWRDGRDRRWRQTESALIGPGGRQLPRVPTRETSWRVWQGAHPHSRVAP</sequence>
<dbReference type="InterPro" id="IPR021516">
    <property type="entry name" value="DUF3179"/>
</dbReference>
<reference evidence="2 3" key="1">
    <citation type="submission" date="2023-09" db="EMBL/GenBank/DDBJ databases">
        <authorList>
            <person name="Rey-Velasco X."/>
        </authorList>
    </citation>
    <scope>NUCLEOTIDE SEQUENCE [LARGE SCALE GENOMIC DNA]</scope>
    <source>
        <strain evidence="2 3">P385</strain>
    </source>
</reference>
<feature type="chain" id="PRO_5045882495" evidence="1">
    <location>
        <begin position="24"/>
        <end position="447"/>
    </location>
</feature>
<dbReference type="Proteomes" id="UP001259982">
    <property type="component" value="Unassembled WGS sequence"/>
</dbReference>
<dbReference type="RefSeq" id="WP_311657680.1">
    <property type="nucleotide sequence ID" value="NZ_JAVRHY010000003.1"/>
</dbReference>
<dbReference type="Pfam" id="PF11376">
    <property type="entry name" value="DUF3179"/>
    <property type="match status" value="1"/>
</dbReference>
<organism evidence="2 3">
    <name type="scientific">Spectribacter acetivorans</name>
    <dbReference type="NCBI Taxonomy" id="3075603"/>
    <lineage>
        <taxon>Bacteria</taxon>
        <taxon>Pseudomonadati</taxon>
        <taxon>Pseudomonadota</taxon>
        <taxon>Gammaproteobacteria</taxon>
        <taxon>Salinisphaerales</taxon>
        <taxon>Salinisphaeraceae</taxon>
        <taxon>Spectribacter</taxon>
    </lineage>
</organism>
<dbReference type="PROSITE" id="PS51257">
    <property type="entry name" value="PROKAR_LIPOPROTEIN"/>
    <property type="match status" value="1"/>
</dbReference>
<feature type="signal peptide" evidence="1">
    <location>
        <begin position="1"/>
        <end position="23"/>
    </location>
</feature>